<keyword evidence="3" id="KW-0378">Hydrolase</keyword>
<dbReference type="AlphaFoldDB" id="A0A917N647"/>
<dbReference type="GO" id="GO:0008484">
    <property type="term" value="F:sulfuric ester hydrolase activity"/>
    <property type="evidence" value="ECO:0007669"/>
    <property type="project" value="TreeGrafter"/>
</dbReference>
<comment type="caution">
    <text evidence="5">The sequence shown here is derived from an EMBL/GenBank/DDBJ whole genome shotgun (WGS) entry which is preliminary data.</text>
</comment>
<reference evidence="5" key="2">
    <citation type="submission" date="2020-09" db="EMBL/GenBank/DDBJ databases">
        <authorList>
            <person name="Sun Q."/>
            <person name="Sedlacek I."/>
        </authorList>
    </citation>
    <scope>NUCLEOTIDE SEQUENCE</scope>
    <source>
        <strain evidence="5">CCM 8433</strain>
    </source>
</reference>
<dbReference type="PROSITE" id="PS00149">
    <property type="entry name" value="SULFATASE_2"/>
    <property type="match status" value="1"/>
</dbReference>
<accession>A0A917N647</accession>
<dbReference type="Proteomes" id="UP000622610">
    <property type="component" value="Unassembled WGS sequence"/>
</dbReference>
<dbReference type="GO" id="GO:0005737">
    <property type="term" value="C:cytoplasm"/>
    <property type="evidence" value="ECO:0007669"/>
    <property type="project" value="TreeGrafter"/>
</dbReference>
<reference evidence="5" key="1">
    <citation type="journal article" date="2014" name="Int. J. Syst. Evol. Microbiol.">
        <title>Complete genome sequence of Corynebacterium casei LMG S-19264T (=DSM 44701T), isolated from a smear-ripened cheese.</title>
        <authorList>
            <consortium name="US DOE Joint Genome Institute (JGI-PGF)"/>
            <person name="Walter F."/>
            <person name="Albersmeier A."/>
            <person name="Kalinowski J."/>
            <person name="Ruckert C."/>
        </authorList>
    </citation>
    <scope>NUCLEOTIDE SEQUENCE</scope>
    <source>
        <strain evidence="5">CCM 8433</strain>
    </source>
</reference>
<dbReference type="InterPro" id="IPR024607">
    <property type="entry name" value="Sulfatase_CS"/>
</dbReference>
<dbReference type="Gene3D" id="3.40.720.10">
    <property type="entry name" value="Alkaline Phosphatase, subunit A"/>
    <property type="match status" value="1"/>
</dbReference>
<protein>
    <submittedName>
        <fullName evidence="5">Arylsulfatase</fullName>
    </submittedName>
</protein>
<feature type="domain" description="Sulfatase N-terminal" evidence="4">
    <location>
        <begin position="5"/>
        <end position="363"/>
    </location>
</feature>
<sequence>MTKQPNIILMVVDQMRFDAMGANGNPIISTPNLDMMAENGHNFQNAYAAVPSCIPARAALMTGLSQENHGRVGYEDGVYWDYEQTLGSTFKEAGYQTQVIGKMHVYPERNRIGFDHVELHDGYLHANRNQNKKHLTQYTGSDDYLRWLKEKKGVAADIIDDGLDCNSWVARPFMEEEALHPTNWVVTKGIEFLERRDPTAPFFLNLSFVRPHSPLNPPPFYYDMYKDLLAEFPEITIGEWASEIGTNERASVMAFKGQLKKHELDRMRAAYYGLVTHIDHQIGRFLMALGEHELANNTVIVFLSDHGDQLGDHHYFRKALPYQSSIHVPFLIYDPGNCLNGSIRQIEEIVELRDVLPTLVDVATGQTLENVDGVSLRETLTNPDFCTREFLHGEHSFGWESNQYILTKEWKYIWFPIQGKEQLFDLKNDPDERHDCLTEVPERAQQLRQILIGKLIHREEGFVKDGQLVKLNHTKVSLDFLKARIQGGNNA</sequence>
<evidence type="ECO:0000256" key="3">
    <source>
        <dbReference type="ARBA" id="ARBA00022801"/>
    </source>
</evidence>
<keyword evidence="2" id="KW-0479">Metal-binding</keyword>
<dbReference type="SUPFAM" id="SSF53649">
    <property type="entry name" value="Alkaline phosphatase-like"/>
    <property type="match status" value="1"/>
</dbReference>
<comment type="similarity">
    <text evidence="1">Belongs to the sulfatase family.</text>
</comment>
<keyword evidence="6" id="KW-1185">Reference proteome</keyword>
<organism evidence="5 6">
    <name type="scientific">Enterococcus alcedinis</name>
    <dbReference type="NCBI Taxonomy" id="1274384"/>
    <lineage>
        <taxon>Bacteria</taxon>
        <taxon>Bacillati</taxon>
        <taxon>Bacillota</taxon>
        <taxon>Bacilli</taxon>
        <taxon>Lactobacillales</taxon>
        <taxon>Enterococcaceae</taxon>
        <taxon>Enterococcus</taxon>
    </lineage>
</organism>
<dbReference type="PANTHER" id="PTHR45953:SF1">
    <property type="entry name" value="IDURONATE 2-SULFATASE"/>
    <property type="match status" value="1"/>
</dbReference>
<dbReference type="Pfam" id="PF00884">
    <property type="entry name" value="Sulfatase"/>
    <property type="match status" value="1"/>
</dbReference>
<evidence type="ECO:0000256" key="2">
    <source>
        <dbReference type="ARBA" id="ARBA00022723"/>
    </source>
</evidence>
<dbReference type="InterPro" id="IPR017850">
    <property type="entry name" value="Alkaline_phosphatase_core_sf"/>
</dbReference>
<dbReference type="NCBIfam" id="NF010322">
    <property type="entry name" value="PRK13759.1"/>
    <property type="match status" value="1"/>
</dbReference>
<evidence type="ECO:0000259" key="4">
    <source>
        <dbReference type="Pfam" id="PF00884"/>
    </source>
</evidence>
<dbReference type="GO" id="GO:0046872">
    <property type="term" value="F:metal ion binding"/>
    <property type="evidence" value="ECO:0007669"/>
    <property type="project" value="UniProtKB-KW"/>
</dbReference>
<evidence type="ECO:0000256" key="1">
    <source>
        <dbReference type="ARBA" id="ARBA00008779"/>
    </source>
</evidence>
<evidence type="ECO:0000313" key="5">
    <source>
        <dbReference type="EMBL" id="GGI65422.1"/>
    </source>
</evidence>
<proteinExistence type="inferred from homology"/>
<dbReference type="PANTHER" id="PTHR45953">
    <property type="entry name" value="IDURONATE 2-SULFATASE"/>
    <property type="match status" value="1"/>
</dbReference>
<dbReference type="InterPro" id="IPR000917">
    <property type="entry name" value="Sulfatase_N"/>
</dbReference>
<dbReference type="RefSeq" id="WP_188367257.1">
    <property type="nucleotide sequence ID" value="NZ_BMDT01000003.1"/>
</dbReference>
<evidence type="ECO:0000313" key="6">
    <source>
        <dbReference type="Proteomes" id="UP000622610"/>
    </source>
</evidence>
<gene>
    <name evidence="5" type="ORF">GCM10011482_10760</name>
</gene>
<dbReference type="EMBL" id="BMDT01000003">
    <property type="protein sequence ID" value="GGI65422.1"/>
    <property type="molecule type" value="Genomic_DNA"/>
</dbReference>
<name>A0A917N647_9ENTE</name>